<feature type="transmembrane region" description="Helical" evidence="1">
    <location>
        <begin position="42"/>
        <end position="63"/>
    </location>
</feature>
<sequence>MKLSVIYMMNVIVLGLFGWAMVTYYDAASQFQRLMSGNGDDVIINITPIFITLLIVSIIGFMITRNKRRNNKGWKEALLLPSELCEDDEREKTLTAHACRNAYIAMMFTSPLLIAAMTLQPVVSKQFPAYPILVLLFLPFVQISVFYFSLRRKLR</sequence>
<name>A0A845F4A7_9BACL</name>
<dbReference type="EMBL" id="WMEY01000008">
    <property type="protein sequence ID" value="MYL65611.1"/>
    <property type="molecule type" value="Genomic_DNA"/>
</dbReference>
<evidence type="ECO:0000313" key="3">
    <source>
        <dbReference type="Proteomes" id="UP000447833"/>
    </source>
</evidence>
<evidence type="ECO:0000313" key="2">
    <source>
        <dbReference type="EMBL" id="MYL65611.1"/>
    </source>
</evidence>
<comment type="caution">
    <text evidence="2">The sequence shown here is derived from an EMBL/GenBank/DDBJ whole genome shotgun (WGS) entry which is preliminary data.</text>
</comment>
<organism evidence="2 3">
    <name type="scientific">Guptibacillus hwajinpoensis</name>
    <dbReference type="NCBI Taxonomy" id="208199"/>
    <lineage>
        <taxon>Bacteria</taxon>
        <taxon>Bacillati</taxon>
        <taxon>Bacillota</taxon>
        <taxon>Bacilli</taxon>
        <taxon>Bacillales</taxon>
        <taxon>Guptibacillaceae</taxon>
        <taxon>Guptibacillus</taxon>
    </lineage>
</organism>
<feature type="transmembrane region" description="Helical" evidence="1">
    <location>
        <begin position="102"/>
        <end position="123"/>
    </location>
</feature>
<reference evidence="2 3" key="1">
    <citation type="submission" date="2019-11" db="EMBL/GenBank/DDBJ databases">
        <title>Genome sequences of 17 halophilic strains isolated from different environments.</title>
        <authorList>
            <person name="Furrow R.E."/>
        </authorList>
    </citation>
    <scope>NUCLEOTIDE SEQUENCE [LARGE SCALE GENOMIC DNA]</scope>
    <source>
        <strain evidence="2 3">22506_14_FS</strain>
    </source>
</reference>
<gene>
    <name evidence="2" type="ORF">GLW07_19815</name>
</gene>
<keyword evidence="1" id="KW-1133">Transmembrane helix</keyword>
<feature type="transmembrane region" description="Helical" evidence="1">
    <location>
        <begin position="5"/>
        <end position="22"/>
    </location>
</feature>
<dbReference type="RefSeq" id="WP_160921121.1">
    <property type="nucleotide sequence ID" value="NZ_WMEY01000008.1"/>
</dbReference>
<protein>
    <recommendedName>
        <fullName evidence="4">DUF2178 domain-containing protein</fullName>
    </recommendedName>
</protein>
<keyword evidence="1" id="KW-0812">Transmembrane</keyword>
<feature type="transmembrane region" description="Helical" evidence="1">
    <location>
        <begin position="129"/>
        <end position="150"/>
    </location>
</feature>
<keyword evidence="1" id="KW-0472">Membrane</keyword>
<accession>A0A845F4A7</accession>
<dbReference type="Proteomes" id="UP000447833">
    <property type="component" value="Unassembled WGS sequence"/>
</dbReference>
<dbReference type="AlphaFoldDB" id="A0A845F4A7"/>
<proteinExistence type="predicted"/>
<evidence type="ECO:0008006" key="4">
    <source>
        <dbReference type="Google" id="ProtNLM"/>
    </source>
</evidence>
<evidence type="ECO:0000256" key="1">
    <source>
        <dbReference type="SAM" id="Phobius"/>
    </source>
</evidence>